<reference evidence="2 3" key="1">
    <citation type="journal article" date="2021" name="bioRxiv">
        <title>Chromosome-scale and haplotype-resolved genome assembly of a tetraploid potato cultivar.</title>
        <authorList>
            <person name="Sun H."/>
            <person name="Jiao W.-B."/>
            <person name="Krause K."/>
            <person name="Campoy J.A."/>
            <person name="Goel M."/>
            <person name="Folz-Donahue K."/>
            <person name="Kukat C."/>
            <person name="Huettel B."/>
            <person name="Schneeberger K."/>
        </authorList>
    </citation>
    <scope>NUCLEOTIDE SEQUENCE [LARGE SCALE GENOMIC DNA]</scope>
    <source>
        <strain evidence="2">SolTubOtavaFocal</strain>
        <tissue evidence="2">Leaves</tissue>
    </source>
</reference>
<sequence length="112" mass="12593">MAAGNLERMMTTTKVELPNEKEVKSIFAENMEGETLLMAVHAKSEPEEQIIWYVDTGRSNHMTGSKYSFTDLNENFRSTASFGDLSTVNVMEKADINFKTKNGCVETITNVF</sequence>
<dbReference type="InterPro" id="IPR054722">
    <property type="entry name" value="PolX-like_BBD"/>
</dbReference>
<evidence type="ECO:0000313" key="3">
    <source>
        <dbReference type="Proteomes" id="UP000826656"/>
    </source>
</evidence>
<evidence type="ECO:0000313" key="2">
    <source>
        <dbReference type="EMBL" id="KAH0754616.1"/>
    </source>
</evidence>
<keyword evidence="3" id="KW-1185">Reference proteome</keyword>
<dbReference type="Pfam" id="PF22936">
    <property type="entry name" value="Pol_BBD"/>
    <property type="match status" value="1"/>
</dbReference>
<proteinExistence type="predicted"/>
<evidence type="ECO:0000259" key="1">
    <source>
        <dbReference type="Pfam" id="PF22936"/>
    </source>
</evidence>
<dbReference type="EMBL" id="JAIVGD010000018">
    <property type="protein sequence ID" value="KAH0754616.1"/>
    <property type="molecule type" value="Genomic_DNA"/>
</dbReference>
<accession>A0ABQ7US31</accession>
<dbReference type="Proteomes" id="UP000826656">
    <property type="component" value="Unassembled WGS sequence"/>
</dbReference>
<organism evidence="2 3">
    <name type="scientific">Solanum tuberosum</name>
    <name type="common">Potato</name>
    <dbReference type="NCBI Taxonomy" id="4113"/>
    <lineage>
        <taxon>Eukaryota</taxon>
        <taxon>Viridiplantae</taxon>
        <taxon>Streptophyta</taxon>
        <taxon>Embryophyta</taxon>
        <taxon>Tracheophyta</taxon>
        <taxon>Spermatophyta</taxon>
        <taxon>Magnoliopsida</taxon>
        <taxon>eudicotyledons</taxon>
        <taxon>Gunneridae</taxon>
        <taxon>Pentapetalae</taxon>
        <taxon>asterids</taxon>
        <taxon>lamiids</taxon>
        <taxon>Solanales</taxon>
        <taxon>Solanaceae</taxon>
        <taxon>Solanoideae</taxon>
        <taxon>Solaneae</taxon>
        <taxon>Solanum</taxon>
    </lineage>
</organism>
<gene>
    <name evidence="2" type="ORF">KY290_024886</name>
</gene>
<comment type="caution">
    <text evidence="2">The sequence shown here is derived from an EMBL/GenBank/DDBJ whole genome shotgun (WGS) entry which is preliminary data.</text>
</comment>
<name>A0ABQ7US31_SOLTU</name>
<feature type="domain" description="Retrovirus-related Pol polyprotein from transposon TNT 1-94-like beta-barrel" evidence="1">
    <location>
        <begin position="52"/>
        <end position="112"/>
    </location>
</feature>
<protein>
    <recommendedName>
        <fullName evidence="1">Retrovirus-related Pol polyprotein from transposon TNT 1-94-like beta-barrel domain-containing protein</fullName>
    </recommendedName>
</protein>